<protein>
    <submittedName>
        <fullName evidence="4">Uncharacterized protein</fullName>
    </submittedName>
</protein>
<evidence type="ECO:0000256" key="1">
    <source>
        <dbReference type="ARBA" id="ARBA00022553"/>
    </source>
</evidence>
<name>A0A8C5R5F9_9ANUR</name>
<evidence type="ECO:0000313" key="4">
    <source>
        <dbReference type="Ensembl" id="ENSLLEP00000047906.1"/>
    </source>
</evidence>
<evidence type="ECO:0000256" key="3">
    <source>
        <dbReference type="SAM" id="MobiDB-lite"/>
    </source>
</evidence>
<proteinExistence type="predicted"/>
<reference evidence="4" key="1">
    <citation type="submission" date="2025-08" db="UniProtKB">
        <authorList>
            <consortium name="Ensembl"/>
        </authorList>
    </citation>
    <scope>IDENTIFICATION</scope>
</reference>
<keyword evidence="2" id="KW-0175">Coiled coil</keyword>
<sequence length="538" mass="61719">MVQLKSFRDFRVWESLIRRGGGGAARDKRLDPEYLAMDNGHQKDSISDGEIRKRDKKDIELDKRIQALKKKNKALMRRHLEIEEDRKNAERGGLEMFRKPTQESLTITITKSPNEKRTVSKSRKNPGDTGEEEPGITISVANKMQLEVTMDNKFKGKQVPAKKGNQDYLQVTKDFSELNMEQVDHLFTCGRGRQMQIVVTVDQMDNKTWNPECIPVPKYLSDLSMEEVDYLLTYGRGRRMQIAVATENVGAIKRDELSGNGRKKAVIKEQKKALEEEVETDLPLTAAEQEHIEYREWKKERAKIDRDRVARQKNARGEWKRAWDVDKTDYMIQKDPKPDDCLCTKKDDWISRKLPNNRVIIENKVFLGTENSNLMVNKDAVKTLTAVSSNARGRDRLTGRAQRWGSVDEQDSTYHLDEILTQVPFIEGKCRMKPYLPKPQRKLDDKEKIVCGSLSSGAGVHASPLDKNRRVGYGDGESIEEKWSIPLEEKPFGEYYSGLNAEGIEAIEYLSVLSNDRQLEGAKDESIHQLDKQYPTSP</sequence>
<dbReference type="AlphaFoldDB" id="A0A8C5R5F9"/>
<keyword evidence="5" id="KW-1185">Reference proteome</keyword>
<dbReference type="Pfam" id="PF15266">
    <property type="entry name" value="DUF4594"/>
    <property type="match status" value="1"/>
</dbReference>
<dbReference type="Proteomes" id="UP000694569">
    <property type="component" value="Unplaced"/>
</dbReference>
<reference evidence="4" key="2">
    <citation type="submission" date="2025-09" db="UniProtKB">
        <authorList>
            <consortium name="Ensembl"/>
        </authorList>
    </citation>
    <scope>IDENTIFICATION</scope>
</reference>
<dbReference type="OrthoDB" id="10058133at2759"/>
<evidence type="ECO:0000256" key="2">
    <source>
        <dbReference type="ARBA" id="ARBA00023054"/>
    </source>
</evidence>
<accession>A0A8C5R5F9</accession>
<organism evidence="4 5">
    <name type="scientific">Leptobrachium leishanense</name>
    <name type="common">Leishan spiny toad</name>
    <dbReference type="NCBI Taxonomy" id="445787"/>
    <lineage>
        <taxon>Eukaryota</taxon>
        <taxon>Metazoa</taxon>
        <taxon>Chordata</taxon>
        <taxon>Craniata</taxon>
        <taxon>Vertebrata</taxon>
        <taxon>Euteleostomi</taxon>
        <taxon>Amphibia</taxon>
        <taxon>Batrachia</taxon>
        <taxon>Anura</taxon>
        <taxon>Pelobatoidea</taxon>
        <taxon>Megophryidae</taxon>
        <taxon>Leptobrachium</taxon>
    </lineage>
</organism>
<dbReference type="PANTHER" id="PTHR15635:SF10">
    <property type="entry name" value="COILED-COIL DOMAIN-CONTAINING PROTEIN 9B"/>
    <property type="match status" value="1"/>
</dbReference>
<dbReference type="PANTHER" id="PTHR15635">
    <property type="entry name" value="COILED-COIL DOMAIN CONTAINING PROTEIN 9"/>
    <property type="match status" value="1"/>
</dbReference>
<feature type="region of interest" description="Disordered" evidence="3">
    <location>
        <begin position="111"/>
        <end position="136"/>
    </location>
</feature>
<dbReference type="InterPro" id="IPR029336">
    <property type="entry name" value="DUF4594"/>
</dbReference>
<dbReference type="Ensembl" id="ENSLLET00000049787.1">
    <property type="protein sequence ID" value="ENSLLEP00000047906.1"/>
    <property type="gene ID" value="ENSLLEG00000030224.1"/>
</dbReference>
<evidence type="ECO:0000313" key="5">
    <source>
        <dbReference type="Proteomes" id="UP000694569"/>
    </source>
</evidence>
<dbReference type="GeneTree" id="ENSGT00530000063950"/>
<keyword evidence="1" id="KW-0597">Phosphoprotein</keyword>